<protein>
    <submittedName>
        <fullName evidence="2">Uncharacterized protein</fullName>
    </submittedName>
</protein>
<proteinExistence type="predicted"/>
<evidence type="ECO:0000313" key="3">
    <source>
        <dbReference type="Proteomes" id="UP001595887"/>
    </source>
</evidence>
<name>A0ABV8RD06_9SPHN</name>
<dbReference type="RefSeq" id="WP_381420845.1">
    <property type="nucleotide sequence ID" value="NZ_JBHSDH010000010.1"/>
</dbReference>
<feature type="signal peptide" evidence="1">
    <location>
        <begin position="1"/>
        <end position="17"/>
    </location>
</feature>
<dbReference type="EMBL" id="JBHSDH010000010">
    <property type="protein sequence ID" value="MFC4291223.1"/>
    <property type="molecule type" value="Genomic_DNA"/>
</dbReference>
<sequence>MINSLPLLLLAAVPTGAGQSAAVSFNWAAADKPVSPPVNARAATAVGKASAQIVKAERITFRSSQVSDQKTDRQISQRGAMSVTEFY</sequence>
<evidence type="ECO:0000313" key="2">
    <source>
        <dbReference type="EMBL" id="MFC4291223.1"/>
    </source>
</evidence>
<comment type="caution">
    <text evidence="2">The sequence shown here is derived from an EMBL/GenBank/DDBJ whole genome shotgun (WGS) entry which is preliminary data.</text>
</comment>
<dbReference type="Proteomes" id="UP001595887">
    <property type="component" value="Unassembled WGS sequence"/>
</dbReference>
<gene>
    <name evidence="2" type="ORF">ACFOWX_02215</name>
</gene>
<organism evidence="2 3">
    <name type="scientific">Sphingorhabdus arenilitoris</name>
    <dbReference type="NCBI Taxonomy" id="1490041"/>
    <lineage>
        <taxon>Bacteria</taxon>
        <taxon>Pseudomonadati</taxon>
        <taxon>Pseudomonadota</taxon>
        <taxon>Alphaproteobacteria</taxon>
        <taxon>Sphingomonadales</taxon>
        <taxon>Sphingomonadaceae</taxon>
        <taxon>Sphingorhabdus</taxon>
    </lineage>
</organism>
<accession>A0ABV8RD06</accession>
<evidence type="ECO:0000256" key="1">
    <source>
        <dbReference type="SAM" id="SignalP"/>
    </source>
</evidence>
<feature type="chain" id="PRO_5046791746" evidence="1">
    <location>
        <begin position="18"/>
        <end position="87"/>
    </location>
</feature>
<keyword evidence="3" id="KW-1185">Reference proteome</keyword>
<reference evidence="3" key="1">
    <citation type="journal article" date="2019" name="Int. J. Syst. Evol. Microbiol.">
        <title>The Global Catalogue of Microorganisms (GCM) 10K type strain sequencing project: providing services to taxonomists for standard genome sequencing and annotation.</title>
        <authorList>
            <consortium name="The Broad Institute Genomics Platform"/>
            <consortium name="The Broad Institute Genome Sequencing Center for Infectious Disease"/>
            <person name="Wu L."/>
            <person name="Ma J."/>
        </authorList>
    </citation>
    <scope>NUCLEOTIDE SEQUENCE [LARGE SCALE GENOMIC DNA]</scope>
    <source>
        <strain evidence="3">CECT 8531</strain>
    </source>
</reference>
<keyword evidence="1" id="KW-0732">Signal</keyword>